<reference evidence="2" key="1">
    <citation type="submission" date="2016-11" db="EMBL/GenBank/DDBJ databases">
        <authorList>
            <person name="Shukria A."/>
            <person name="Stevens D.C."/>
        </authorList>
    </citation>
    <scope>NUCLEOTIDE SEQUENCE [LARGE SCALE GENOMIC DNA]</scope>
    <source>
        <strain evidence="2">Cbfe23</strain>
    </source>
</reference>
<dbReference type="EMBL" id="MPIN01000025">
    <property type="protein sequence ID" value="OJH33925.1"/>
    <property type="molecule type" value="Genomic_DNA"/>
</dbReference>
<proteinExistence type="predicted"/>
<dbReference type="RefSeq" id="WP_071905042.1">
    <property type="nucleotide sequence ID" value="NZ_MPIN01000025.1"/>
</dbReference>
<protein>
    <submittedName>
        <fullName evidence="1">Uncharacterized protein</fullName>
    </submittedName>
</protein>
<name>A0A1L9AV80_9BACT</name>
<dbReference type="Proteomes" id="UP000182229">
    <property type="component" value="Unassembled WGS sequence"/>
</dbReference>
<accession>A0A1L9AV80</accession>
<evidence type="ECO:0000313" key="2">
    <source>
        <dbReference type="Proteomes" id="UP000182229"/>
    </source>
</evidence>
<organism evidence="1 2">
    <name type="scientific">Cystobacter ferrugineus</name>
    <dbReference type="NCBI Taxonomy" id="83449"/>
    <lineage>
        <taxon>Bacteria</taxon>
        <taxon>Pseudomonadati</taxon>
        <taxon>Myxococcota</taxon>
        <taxon>Myxococcia</taxon>
        <taxon>Myxococcales</taxon>
        <taxon>Cystobacterineae</taxon>
        <taxon>Archangiaceae</taxon>
        <taxon>Cystobacter</taxon>
    </lineage>
</organism>
<reference evidence="1 2" key="2">
    <citation type="submission" date="2016-12" db="EMBL/GenBank/DDBJ databases">
        <title>Draft Genome Sequence of Cystobacter ferrugineus Strain Cbfe23.</title>
        <authorList>
            <person name="Akbar S."/>
            <person name="Dowd S.E."/>
            <person name="Stevens D.C."/>
        </authorList>
    </citation>
    <scope>NUCLEOTIDE SEQUENCE [LARGE SCALE GENOMIC DNA]</scope>
    <source>
        <strain evidence="1 2">Cbfe23</strain>
    </source>
</reference>
<sequence length="75" mass="8257">MSEAGESWDDYCRGCVGEAREYATKNGTSVEVAMFRILSDLVPEALARFPDVDVSVAIKELGWFAVMADRDAPLK</sequence>
<keyword evidence="2" id="KW-1185">Reference proteome</keyword>
<gene>
    <name evidence="1" type="ORF">BON30_46215</name>
</gene>
<comment type="caution">
    <text evidence="1">The sequence shown here is derived from an EMBL/GenBank/DDBJ whole genome shotgun (WGS) entry which is preliminary data.</text>
</comment>
<dbReference type="OrthoDB" id="9934519at2"/>
<evidence type="ECO:0000313" key="1">
    <source>
        <dbReference type="EMBL" id="OJH33925.1"/>
    </source>
</evidence>
<dbReference type="AlphaFoldDB" id="A0A1L9AV80"/>